<dbReference type="KEGG" id="vg:80518412"/>
<proteinExistence type="predicted"/>
<organism evidence="2">
    <name type="scientific">Tupanvirus soda lake</name>
    <dbReference type="NCBI Taxonomy" id="2126985"/>
    <lineage>
        <taxon>Viruses</taxon>
        <taxon>Varidnaviria</taxon>
        <taxon>Bamfordvirae</taxon>
        <taxon>Nucleocytoviricota</taxon>
        <taxon>Megaviricetes</taxon>
        <taxon>Imitervirales</taxon>
        <taxon>Mimiviridae</taxon>
        <taxon>Megamimivirinae</taxon>
        <taxon>Tupanvirus</taxon>
        <taxon>Tupanvirus salinum</taxon>
    </lineage>
</organism>
<sequence length="134" mass="14972">MDTKLVKNIVSMDTLQTLINQYAPAMDTSTIFTARFLLGRNADNNWDIYKASNQTDTIFHLDKFPSPYVIINVSIENLTSQQIMVAALLCKLKSKYKSLNNIGVLYTPVSNTLLGSKPGSFIINSNHKKCVINV</sequence>
<accession>A0A6N1NJR8</accession>
<evidence type="ECO:0000259" key="1">
    <source>
        <dbReference type="Pfam" id="PF05670"/>
    </source>
</evidence>
<dbReference type="GeneID" id="80518412"/>
<dbReference type="EMBL" id="KY523104">
    <property type="protein sequence ID" value="QKU34995.1"/>
    <property type="molecule type" value="Genomic_DNA"/>
</dbReference>
<reference evidence="2" key="2">
    <citation type="journal article" date="2018" name="Nat. Commun.">
        <title>Tailed giant Tupanvirus possesses the most complete translational apparatus of the known virosphere.</title>
        <authorList>
            <person name="Abrahao J."/>
            <person name="Silva L."/>
            <person name="Silva L.S."/>
            <person name="Khalil J.Y.B."/>
            <person name="Rodrigues R."/>
            <person name="Arantes T."/>
            <person name="Assis F."/>
            <person name="Boratto P."/>
            <person name="Andrade M."/>
            <person name="Kroon E.G."/>
            <person name="Ribeiro B."/>
            <person name="Bergier I."/>
            <person name="Seligmann H."/>
            <person name="Ghigo E."/>
            <person name="Colson P."/>
            <person name="Levasseur A."/>
            <person name="Kroemer G."/>
            <person name="Raoult D."/>
            <person name="La Scola B."/>
        </authorList>
    </citation>
    <scope>NUCLEOTIDE SEQUENCE [LARGE SCALE GENOMIC DNA]</scope>
    <source>
        <strain evidence="2">Soda lake</strain>
    </source>
</reference>
<feature type="domain" description="NFACT RNA-binding" evidence="1">
    <location>
        <begin position="37"/>
        <end position="113"/>
    </location>
</feature>
<dbReference type="Pfam" id="PF05670">
    <property type="entry name" value="NFACT-R_1"/>
    <property type="match status" value="1"/>
</dbReference>
<protein>
    <recommendedName>
        <fullName evidence="1">NFACT RNA-binding domain-containing protein</fullName>
    </recommendedName>
</protein>
<name>A0A6N1NJR8_9VIRU</name>
<dbReference type="InterPro" id="IPR008532">
    <property type="entry name" value="NFACT_RNA-bd"/>
</dbReference>
<reference evidence="2" key="1">
    <citation type="submission" date="2017-01" db="EMBL/GenBank/DDBJ databases">
        <authorList>
            <person name="Assis F.L."/>
            <person name="Abrahao J.S."/>
            <person name="Silva L."/>
            <person name="Khalil J.B."/>
            <person name="Rodrigues R."/>
            <person name="Silva L.S."/>
            <person name="Arantes T."/>
            <person name="Boratto P."/>
            <person name="Andrade M."/>
            <person name="Kroon E.G."/>
            <person name="Ribeiro B."/>
            <person name="Bergier I."/>
            <person name="Seligmann H."/>
            <person name="Ghigo E."/>
            <person name="Colson P."/>
            <person name="Levasseur A."/>
            <person name="Raoult D."/>
            <person name="Scola B.L."/>
        </authorList>
    </citation>
    <scope>NUCLEOTIDE SEQUENCE</scope>
    <source>
        <strain evidence="2">Soda lake</strain>
    </source>
</reference>
<dbReference type="RefSeq" id="YP_010781648.1">
    <property type="nucleotide sequence ID" value="NC_075039.1"/>
</dbReference>
<evidence type="ECO:0000313" key="2">
    <source>
        <dbReference type="EMBL" id="QKU34995.1"/>
    </source>
</evidence>